<comment type="caution">
    <text evidence="9">The sequence shown here is derived from an EMBL/GenBank/DDBJ whole genome shotgun (WGS) entry which is preliminary data.</text>
</comment>
<feature type="transmembrane region" description="Helical" evidence="8">
    <location>
        <begin position="108"/>
        <end position="125"/>
    </location>
</feature>
<dbReference type="EMBL" id="QKRB01000043">
    <property type="protein sequence ID" value="PZD95887.1"/>
    <property type="molecule type" value="Genomic_DNA"/>
</dbReference>
<evidence type="ECO:0000256" key="2">
    <source>
        <dbReference type="ARBA" id="ARBA00022654"/>
    </source>
</evidence>
<keyword evidence="1" id="KW-1003">Cell membrane</keyword>
<dbReference type="Pfam" id="PF04647">
    <property type="entry name" value="AgrB"/>
    <property type="match status" value="1"/>
</dbReference>
<keyword evidence="3" id="KW-0645">Protease</keyword>
<accession>A0A2W1LWK5</accession>
<dbReference type="GO" id="GO:0016020">
    <property type="term" value="C:membrane"/>
    <property type="evidence" value="ECO:0007669"/>
    <property type="project" value="InterPro"/>
</dbReference>
<gene>
    <name evidence="9" type="ORF">DNH61_10605</name>
</gene>
<keyword evidence="2" id="KW-0673">Quorum sensing</keyword>
<keyword evidence="10" id="KW-1185">Reference proteome</keyword>
<keyword evidence="4 8" id="KW-0812">Transmembrane</keyword>
<dbReference type="GO" id="GO:0008233">
    <property type="term" value="F:peptidase activity"/>
    <property type="evidence" value="ECO:0007669"/>
    <property type="project" value="UniProtKB-KW"/>
</dbReference>
<name>A0A2W1LWK5_9BACL</name>
<dbReference type="Proteomes" id="UP000249522">
    <property type="component" value="Unassembled WGS sequence"/>
</dbReference>
<dbReference type="InterPro" id="IPR006741">
    <property type="entry name" value="AgrB"/>
</dbReference>
<keyword evidence="5" id="KW-0378">Hydrolase</keyword>
<feature type="transmembrane region" description="Helical" evidence="8">
    <location>
        <begin position="33"/>
        <end position="54"/>
    </location>
</feature>
<evidence type="ECO:0000256" key="3">
    <source>
        <dbReference type="ARBA" id="ARBA00022670"/>
    </source>
</evidence>
<reference evidence="9 10" key="1">
    <citation type="submission" date="2018-06" db="EMBL/GenBank/DDBJ databases">
        <title>Paenibacillus imtechensis sp. nov.</title>
        <authorList>
            <person name="Pinnaka A.K."/>
            <person name="Singh H."/>
            <person name="Kaur M."/>
        </authorList>
    </citation>
    <scope>NUCLEOTIDE SEQUENCE [LARGE SCALE GENOMIC DNA]</scope>
    <source>
        <strain evidence="9 10">SMB1</strain>
    </source>
</reference>
<keyword evidence="6 8" id="KW-1133">Transmembrane helix</keyword>
<feature type="transmembrane region" description="Helical" evidence="8">
    <location>
        <begin position="85"/>
        <end position="102"/>
    </location>
</feature>
<feature type="transmembrane region" description="Helical" evidence="8">
    <location>
        <begin position="145"/>
        <end position="174"/>
    </location>
</feature>
<evidence type="ECO:0000256" key="5">
    <source>
        <dbReference type="ARBA" id="ARBA00022801"/>
    </source>
</evidence>
<evidence type="ECO:0000313" key="9">
    <source>
        <dbReference type="EMBL" id="PZD95887.1"/>
    </source>
</evidence>
<dbReference type="GO" id="GO:0006508">
    <property type="term" value="P:proteolysis"/>
    <property type="evidence" value="ECO:0007669"/>
    <property type="project" value="UniProtKB-KW"/>
</dbReference>
<dbReference type="OrthoDB" id="2666767at2"/>
<sequence>MRLRRSAPMETLAYKIAAGLKSRAPGHPASMEVLAFSMLAIINTVSTIILALLIALATGMVAETAAALASFALLRAISGGLHLKHGWACAVATSVTANLIVFVHYPNVLIYGITAVSAILAFIFAPSRIEHQTRIPTRYFPYLKLAAVLLISLNLFVLSSIIASAWLIQCLLLIRRR</sequence>
<dbReference type="AlphaFoldDB" id="A0A2W1LWK5"/>
<evidence type="ECO:0000256" key="1">
    <source>
        <dbReference type="ARBA" id="ARBA00022475"/>
    </source>
</evidence>
<keyword evidence="7 8" id="KW-0472">Membrane</keyword>
<protein>
    <submittedName>
        <fullName evidence="9">Accessory regulator AgrB</fullName>
    </submittedName>
</protein>
<evidence type="ECO:0000256" key="7">
    <source>
        <dbReference type="ARBA" id="ARBA00023136"/>
    </source>
</evidence>
<evidence type="ECO:0000256" key="4">
    <source>
        <dbReference type="ARBA" id="ARBA00022692"/>
    </source>
</evidence>
<evidence type="ECO:0000256" key="8">
    <source>
        <dbReference type="SAM" id="Phobius"/>
    </source>
</evidence>
<evidence type="ECO:0000256" key="6">
    <source>
        <dbReference type="ARBA" id="ARBA00022989"/>
    </source>
</evidence>
<proteinExistence type="predicted"/>
<evidence type="ECO:0000313" key="10">
    <source>
        <dbReference type="Proteomes" id="UP000249522"/>
    </source>
</evidence>
<dbReference type="SMART" id="SM00793">
    <property type="entry name" value="AgrB"/>
    <property type="match status" value="1"/>
</dbReference>
<organism evidence="9 10">
    <name type="scientific">Paenibacillus sambharensis</name>
    <dbReference type="NCBI Taxonomy" id="1803190"/>
    <lineage>
        <taxon>Bacteria</taxon>
        <taxon>Bacillati</taxon>
        <taxon>Bacillota</taxon>
        <taxon>Bacilli</taxon>
        <taxon>Bacillales</taxon>
        <taxon>Paenibacillaceae</taxon>
        <taxon>Paenibacillus</taxon>
    </lineage>
</organism>
<dbReference type="GO" id="GO:0009372">
    <property type="term" value="P:quorum sensing"/>
    <property type="evidence" value="ECO:0007669"/>
    <property type="project" value="UniProtKB-KW"/>
</dbReference>